<dbReference type="InterPro" id="IPR013785">
    <property type="entry name" value="Aldolase_TIM"/>
</dbReference>
<dbReference type="CDD" id="cd00955">
    <property type="entry name" value="Transaldolase_like"/>
    <property type="match status" value="1"/>
</dbReference>
<name>A0A317MWJ9_9GAMM</name>
<keyword evidence="8 11" id="KW-0570">Pentose shunt</keyword>
<sequence>MSVQDNPLRQLNASGQSVWYDNIQRAMLASGELRRLVEDDDLRGVTSNPSIFEKAIAGSHDYDTAIRQLLGSRPAIDSRELFFELAIDDIRAAADVLQPVYRASEGRDGFISLEVSPDLADDTQATVREARELFARLDRPNVMIKVPATRAGVPAVEELIADGIHINVTLLFAVERYIEVAEAYCRGLARRLDCGQPIDRIASVASFFVSRVDSALDPLLAERAPELVGRIAIANAKLAYREAARLFGQAFAPLAAAGARPQRLLWASTSTKNPAYRDTLYVEELIGPDTVNTVPPATYDAFRDHGIVAPTLARDIDAAAAAIERLPQLGIDLAAVTAQLEADGVAAFAKSFTTLLAAIEAKAQSVSA</sequence>
<dbReference type="OrthoDB" id="140919at2"/>
<proteinExistence type="inferred from homology"/>
<evidence type="ECO:0000256" key="10">
    <source>
        <dbReference type="ARBA" id="ARBA00048810"/>
    </source>
</evidence>
<keyword evidence="6 11" id="KW-0963">Cytoplasm</keyword>
<dbReference type="PANTHER" id="PTHR10683">
    <property type="entry name" value="TRANSALDOLASE"/>
    <property type="match status" value="1"/>
</dbReference>
<accession>A0A317MWJ9</accession>
<protein>
    <recommendedName>
        <fullName evidence="5 11">Transaldolase</fullName>
        <ecNumber evidence="5 11">2.2.1.2</ecNumber>
    </recommendedName>
</protein>
<comment type="function">
    <text evidence="1 11">Transaldolase is important for the balance of metabolites in the pentose-phosphate pathway.</text>
</comment>
<comment type="pathway">
    <text evidence="3 11">Carbohydrate degradation; pentose phosphate pathway; D-glyceraldehyde 3-phosphate and beta-D-fructose 6-phosphate from D-ribose 5-phosphate and D-xylulose 5-phosphate (non-oxidative stage): step 2/3.</text>
</comment>
<dbReference type="GO" id="GO:0005737">
    <property type="term" value="C:cytoplasm"/>
    <property type="evidence" value="ECO:0007669"/>
    <property type="project" value="UniProtKB-SubCell"/>
</dbReference>
<dbReference type="UniPathway" id="UPA00115">
    <property type="reaction ID" value="UER00414"/>
</dbReference>
<dbReference type="Gene3D" id="3.20.20.70">
    <property type="entry name" value="Aldolase class I"/>
    <property type="match status" value="1"/>
</dbReference>
<evidence type="ECO:0000313" key="13">
    <source>
        <dbReference type="Proteomes" id="UP000246569"/>
    </source>
</evidence>
<dbReference type="RefSeq" id="WP_110018172.1">
    <property type="nucleotide sequence ID" value="NZ_QGTJ01000004.1"/>
</dbReference>
<dbReference type="Proteomes" id="UP000246569">
    <property type="component" value="Unassembled WGS sequence"/>
</dbReference>
<dbReference type="EC" id="2.2.1.2" evidence="5 11"/>
<evidence type="ECO:0000256" key="1">
    <source>
        <dbReference type="ARBA" id="ARBA00003518"/>
    </source>
</evidence>
<evidence type="ECO:0000256" key="8">
    <source>
        <dbReference type="ARBA" id="ARBA00023126"/>
    </source>
</evidence>
<evidence type="ECO:0000256" key="7">
    <source>
        <dbReference type="ARBA" id="ARBA00022679"/>
    </source>
</evidence>
<dbReference type="SUPFAM" id="SSF51569">
    <property type="entry name" value="Aldolase"/>
    <property type="match status" value="1"/>
</dbReference>
<keyword evidence="7 11" id="KW-0808">Transferase</keyword>
<dbReference type="HAMAP" id="MF_00493">
    <property type="entry name" value="Transaldolase_2"/>
    <property type="match status" value="1"/>
</dbReference>
<keyword evidence="13" id="KW-1185">Reference proteome</keyword>
<dbReference type="InterPro" id="IPR001585">
    <property type="entry name" value="TAL/FSA"/>
</dbReference>
<evidence type="ECO:0000256" key="9">
    <source>
        <dbReference type="ARBA" id="ARBA00023270"/>
    </source>
</evidence>
<evidence type="ECO:0000313" key="12">
    <source>
        <dbReference type="EMBL" id="PWV62340.1"/>
    </source>
</evidence>
<evidence type="ECO:0000256" key="2">
    <source>
        <dbReference type="ARBA" id="ARBA00004496"/>
    </source>
</evidence>
<dbReference type="Pfam" id="PF00923">
    <property type="entry name" value="TAL_FSA"/>
    <property type="match status" value="1"/>
</dbReference>
<evidence type="ECO:0000256" key="4">
    <source>
        <dbReference type="ARBA" id="ARBA00008426"/>
    </source>
</evidence>
<dbReference type="PROSITE" id="PS01054">
    <property type="entry name" value="TRANSALDOLASE_1"/>
    <property type="match status" value="1"/>
</dbReference>
<dbReference type="NCBIfam" id="NF002881">
    <property type="entry name" value="PRK03343.1"/>
    <property type="match status" value="1"/>
</dbReference>
<dbReference type="PROSITE" id="PS00958">
    <property type="entry name" value="TRANSALDOLASE_2"/>
    <property type="match status" value="1"/>
</dbReference>
<dbReference type="EMBL" id="QGTJ01000004">
    <property type="protein sequence ID" value="PWV62340.1"/>
    <property type="molecule type" value="Genomic_DNA"/>
</dbReference>
<gene>
    <name evidence="11" type="primary">tal</name>
    <name evidence="12" type="ORF">C7443_104135</name>
</gene>
<dbReference type="PIRSF" id="PIRSF036915">
    <property type="entry name" value="Trnald_Bac_Plnt"/>
    <property type="match status" value="1"/>
</dbReference>
<feature type="active site" description="Schiff-base intermediate with substrate" evidence="11">
    <location>
        <position position="145"/>
    </location>
</feature>
<comment type="catalytic activity">
    <reaction evidence="10 11">
        <text>D-sedoheptulose 7-phosphate + D-glyceraldehyde 3-phosphate = D-erythrose 4-phosphate + beta-D-fructose 6-phosphate</text>
        <dbReference type="Rhea" id="RHEA:17053"/>
        <dbReference type="ChEBI" id="CHEBI:16897"/>
        <dbReference type="ChEBI" id="CHEBI:57483"/>
        <dbReference type="ChEBI" id="CHEBI:57634"/>
        <dbReference type="ChEBI" id="CHEBI:59776"/>
        <dbReference type="EC" id="2.2.1.2"/>
    </reaction>
</comment>
<dbReference type="InterPro" id="IPR018225">
    <property type="entry name" value="Transaldolase_AS"/>
</dbReference>
<keyword evidence="9 11" id="KW-0704">Schiff base</keyword>
<dbReference type="NCBIfam" id="TIGR00876">
    <property type="entry name" value="tal_mycobact"/>
    <property type="match status" value="1"/>
</dbReference>
<comment type="subcellular location">
    <subcellularLocation>
        <location evidence="2 11">Cytoplasm</location>
    </subcellularLocation>
</comment>
<reference evidence="12 13" key="1">
    <citation type="submission" date="2018-05" db="EMBL/GenBank/DDBJ databases">
        <title>Genomic Encyclopedia of Type Strains, Phase IV (KMG-IV): sequencing the most valuable type-strain genomes for metagenomic binning, comparative biology and taxonomic classification.</title>
        <authorList>
            <person name="Goeker M."/>
        </authorList>
    </citation>
    <scope>NUCLEOTIDE SEQUENCE [LARGE SCALE GENOMIC DNA]</scope>
    <source>
        <strain evidence="12 13">DSM 23606</strain>
    </source>
</reference>
<dbReference type="GO" id="GO:0004801">
    <property type="term" value="F:transaldolase activity"/>
    <property type="evidence" value="ECO:0007669"/>
    <property type="project" value="UniProtKB-UniRule"/>
</dbReference>
<dbReference type="GO" id="GO:0005975">
    <property type="term" value="P:carbohydrate metabolic process"/>
    <property type="evidence" value="ECO:0007669"/>
    <property type="project" value="InterPro"/>
</dbReference>
<comment type="caution">
    <text evidence="12">The sequence shown here is derived from an EMBL/GenBank/DDBJ whole genome shotgun (WGS) entry which is preliminary data.</text>
</comment>
<evidence type="ECO:0000256" key="11">
    <source>
        <dbReference type="HAMAP-Rule" id="MF_00493"/>
    </source>
</evidence>
<evidence type="ECO:0000256" key="5">
    <source>
        <dbReference type="ARBA" id="ARBA00013151"/>
    </source>
</evidence>
<dbReference type="GO" id="GO:0006098">
    <property type="term" value="P:pentose-phosphate shunt"/>
    <property type="evidence" value="ECO:0007669"/>
    <property type="project" value="UniProtKB-UniRule"/>
</dbReference>
<dbReference type="InterPro" id="IPR004732">
    <property type="entry name" value="Transaldolase_2"/>
</dbReference>
<comment type="similarity">
    <text evidence="4 11">Belongs to the transaldolase family. Type 2 subfamily.</text>
</comment>
<dbReference type="AlphaFoldDB" id="A0A317MWJ9"/>
<organism evidence="12 13">
    <name type="scientific">Plasticicumulans acidivorans</name>
    <dbReference type="NCBI Taxonomy" id="886464"/>
    <lineage>
        <taxon>Bacteria</taxon>
        <taxon>Pseudomonadati</taxon>
        <taxon>Pseudomonadota</taxon>
        <taxon>Gammaproteobacteria</taxon>
        <taxon>Candidatus Competibacteraceae</taxon>
        <taxon>Plasticicumulans</taxon>
    </lineage>
</organism>
<dbReference type="PANTHER" id="PTHR10683:SF31">
    <property type="entry name" value="TRANSALDOLASE"/>
    <property type="match status" value="1"/>
</dbReference>
<evidence type="ECO:0000256" key="3">
    <source>
        <dbReference type="ARBA" id="ARBA00004857"/>
    </source>
</evidence>
<evidence type="ECO:0000256" key="6">
    <source>
        <dbReference type="ARBA" id="ARBA00022490"/>
    </source>
</evidence>